<organism evidence="2 3">
    <name type="scientific">Nonomuraea dietziae</name>
    <dbReference type="NCBI Taxonomy" id="65515"/>
    <lineage>
        <taxon>Bacteria</taxon>
        <taxon>Bacillati</taxon>
        <taxon>Actinomycetota</taxon>
        <taxon>Actinomycetes</taxon>
        <taxon>Streptosporangiales</taxon>
        <taxon>Streptosporangiaceae</taxon>
        <taxon>Nonomuraea</taxon>
    </lineage>
</organism>
<comment type="caution">
    <text evidence="2">The sequence shown here is derived from an EMBL/GenBank/DDBJ whole genome shotgun (WGS) entry which is preliminary data.</text>
</comment>
<keyword evidence="1" id="KW-0472">Membrane</keyword>
<name>A0A7W5YFJ3_9ACTN</name>
<dbReference type="RefSeq" id="WP_183660944.1">
    <property type="nucleotide sequence ID" value="NZ_JACIBV010000002.1"/>
</dbReference>
<keyword evidence="1" id="KW-0812">Transmembrane</keyword>
<feature type="transmembrane region" description="Helical" evidence="1">
    <location>
        <begin position="47"/>
        <end position="67"/>
    </location>
</feature>
<keyword evidence="3" id="KW-1185">Reference proteome</keyword>
<evidence type="ECO:0000313" key="2">
    <source>
        <dbReference type="EMBL" id="MBB3732998.1"/>
    </source>
</evidence>
<dbReference type="GeneID" id="95394983"/>
<evidence type="ECO:0000256" key="1">
    <source>
        <dbReference type="SAM" id="Phobius"/>
    </source>
</evidence>
<protein>
    <submittedName>
        <fullName evidence="2">Uncharacterized protein</fullName>
    </submittedName>
</protein>
<dbReference type="Proteomes" id="UP000579945">
    <property type="component" value="Unassembled WGS sequence"/>
</dbReference>
<keyword evidence="1" id="KW-1133">Transmembrane helix</keyword>
<reference evidence="2 3" key="1">
    <citation type="submission" date="2020-08" db="EMBL/GenBank/DDBJ databases">
        <title>Sequencing the genomes of 1000 actinobacteria strains.</title>
        <authorList>
            <person name="Klenk H.-P."/>
        </authorList>
    </citation>
    <scope>NUCLEOTIDE SEQUENCE [LARGE SCALE GENOMIC DNA]</scope>
    <source>
        <strain evidence="2 3">DSM 44320</strain>
    </source>
</reference>
<dbReference type="EMBL" id="JACIBV010000002">
    <property type="protein sequence ID" value="MBB3732998.1"/>
    <property type="molecule type" value="Genomic_DNA"/>
</dbReference>
<accession>A0A7W5YFJ3</accession>
<gene>
    <name evidence="2" type="ORF">FHR33_008945</name>
</gene>
<evidence type="ECO:0000313" key="3">
    <source>
        <dbReference type="Proteomes" id="UP000579945"/>
    </source>
</evidence>
<proteinExistence type="predicted"/>
<sequence>MSRRSWMLWAAAMLTALAPSLYFWVSSLLSGDDGARYYAHMFSWRCTGAQIHSMIPHLVVAMARLMVDRLERQQLHIGQPLTS</sequence>
<dbReference type="AlphaFoldDB" id="A0A7W5YFJ3"/>